<dbReference type="EMBL" id="JAAMPC010000011">
    <property type="protein sequence ID" value="KAG2279629.1"/>
    <property type="molecule type" value="Genomic_DNA"/>
</dbReference>
<dbReference type="Proteomes" id="UP000886595">
    <property type="component" value="Unassembled WGS sequence"/>
</dbReference>
<accession>A0A8X7UIC7</accession>
<reference evidence="1 2" key="1">
    <citation type="submission" date="2020-02" db="EMBL/GenBank/DDBJ databases">
        <authorList>
            <person name="Ma Q."/>
            <person name="Huang Y."/>
            <person name="Song X."/>
            <person name="Pei D."/>
        </authorList>
    </citation>
    <scope>NUCLEOTIDE SEQUENCE [LARGE SCALE GENOMIC DNA]</scope>
    <source>
        <strain evidence="1">Sxm20200214</strain>
        <tissue evidence="1">Leaf</tissue>
    </source>
</reference>
<protein>
    <submittedName>
        <fullName evidence="1">Uncharacterized protein</fullName>
    </submittedName>
</protein>
<proteinExistence type="predicted"/>
<comment type="caution">
    <text evidence="1">The sequence shown here is derived from an EMBL/GenBank/DDBJ whole genome shotgun (WGS) entry which is preliminary data.</text>
</comment>
<evidence type="ECO:0000313" key="1">
    <source>
        <dbReference type="EMBL" id="KAG2279629.1"/>
    </source>
</evidence>
<sequence>MVWSIAKFSLNFQASCSPWVEALRLQAASSGSSRLSHPVPDHQDGGVSVRRRQGGTFLSLGSVGSRAVDPQVSRHSGGSCGEGVSFLLEDYGTAEAASQLSGLVFVPMGGAKFDVEVLIRDGGSLDGFSPLAFGFAVSLRSAWCLGPGRKSEFQADYGVKLASSPRNLAPLLGGNGNGVTVRSPFWLI</sequence>
<name>A0A8X7UIC7_BRACI</name>
<keyword evidence="2" id="KW-1185">Reference proteome</keyword>
<organism evidence="1 2">
    <name type="scientific">Brassica carinata</name>
    <name type="common">Ethiopian mustard</name>
    <name type="synonym">Abyssinian cabbage</name>
    <dbReference type="NCBI Taxonomy" id="52824"/>
    <lineage>
        <taxon>Eukaryota</taxon>
        <taxon>Viridiplantae</taxon>
        <taxon>Streptophyta</taxon>
        <taxon>Embryophyta</taxon>
        <taxon>Tracheophyta</taxon>
        <taxon>Spermatophyta</taxon>
        <taxon>Magnoliopsida</taxon>
        <taxon>eudicotyledons</taxon>
        <taxon>Gunneridae</taxon>
        <taxon>Pentapetalae</taxon>
        <taxon>rosids</taxon>
        <taxon>malvids</taxon>
        <taxon>Brassicales</taxon>
        <taxon>Brassicaceae</taxon>
        <taxon>Brassiceae</taxon>
        <taxon>Brassica</taxon>
    </lineage>
</organism>
<dbReference type="AlphaFoldDB" id="A0A8X7UIC7"/>
<gene>
    <name evidence="1" type="ORF">Bca52824_050849</name>
</gene>
<evidence type="ECO:0000313" key="2">
    <source>
        <dbReference type="Proteomes" id="UP000886595"/>
    </source>
</evidence>